<organism evidence="1">
    <name type="scientific">Arundo donax</name>
    <name type="common">Giant reed</name>
    <name type="synonym">Donax arundinaceus</name>
    <dbReference type="NCBI Taxonomy" id="35708"/>
    <lineage>
        <taxon>Eukaryota</taxon>
        <taxon>Viridiplantae</taxon>
        <taxon>Streptophyta</taxon>
        <taxon>Embryophyta</taxon>
        <taxon>Tracheophyta</taxon>
        <taxon>Spermatophyta</taxon>
        <taxon>Magnoliopsida</taxon>
        <taxon>Liliopsida</taxon>
        <taxon>Poales</taxon>
        <taxon>Poaceae</taxon>
        <taxon>PACMAD clade</taxon>
        <taxon>Arundinoideae</taxon>
        <taxon>Arundineae</taxon>
        <taxon>Arundo</taxon>
    </lineage>
</organism>
<evidence type="ECO:0000313" key="1">
    <source>
        <dbReference type="EMBL" id="JAE35868.1"/>
    </source>
</evidence>
<dbReference type="EMBL" id="GBRH01162028">
    <property type="protein sequence ID" value="JAE35868.1"/>
    <property type="molecule type" value="Transcribed_RNA"/>
</dbReference>
<accession>A0A0A9HSG4</accession>
<dbReference type="AlphaFoldDB" id="A0A0A9HSG4"/>
<reference evidence="1" key="2">
    <citation type="journal article" date="2015" name="Data Brief">
        <title>Shoot transcriptome of the giant reed, Arundo donax.</title>
        <authorList>
            <person name="Barrero R.A."/>
            <person name="Guerrero F.D."/>
            <person name="Moolhuijzen P."/>
            <person name="Goolsby J.A."/>
            <person name="Tidwell J."/>
            <person name="Bellgard S.E."/>
            <person name="Bellgard M.I."/>
        </authorList>
    </citation>
    <scope>NUCLEOTIDE SEQUENCE</scope>
    <source>
        <tissue evidence="1">Shoot tissue taken approximately 20 cm above the soil surface</tissue>
    </source>
</reference>
<sequence length="90" mass="10293">MAVRGDATAAHQPEWSKRPRTYIRGYLFQGISGDQEDPRQHNQMQGFATMLGIFVFSHIIRRRGCTAVAGAYIWYRALRTSLCAQFKISK</sequence>
<protein>
    <submittedName>
        <fullName evidence="1">Uncharacterized protein</fullName>
    </submittedName>
</protein>
<reference evidence="1" key="1">
    <citation type="submission" date="2014-09" db="EMBL/GenBank/DDBJ databases">
        <authorList>
            <person name="Magalhaes I.L.F."/>
            <person name="Oliveira U."/>
            <person name="Santos F.R."/>
            <person name="Vidigal T.H.D.A."/>
            <person name="Brescovit A.D."/>
            <person name="Santos A.J."/>
        </authorList>
    </citation>
    <scope>NUCLEOTIDE SEQUENCE</scope>
    <source>
        <tissue evidence="1">Shoot tissue taken approximately 20 cm above the soil surface</tissue>
    </source>
</reference>
<name>A0A0A9HSG4_ARUDO</name>
<proteinExistence type="predicted"/>